<comment type="caution">
    <text evidence="2">The sequence shown here is derived from an EMBL/GenBank/DDBJ whole genome shotgun (WGS) entry which is preliminary data.</text>
</comment>
<reference evidence="2" key="2">
    <citation type="submission" date="2020-09" db="EMBL/GenBank/DDBJ databases">
        <authorList>
            <person name="Sun Q."/>
            <person name="Ohkuma M."/>
        </authorList>
    </citation>
    <scope>NUCLEOTIDE SEQUENCE</scope>
    <source>
        <strain evidence="2">JCM 16108</strain>
    </source>
</reference>
<sequence length="50" mass="5626">MADIDADADTAREPWYRWGRRVLYAEMLIAVLVTVFSLSLAFMGQAGYIA</sequence>
<dbReference type="Proteomes" id="UP000765891">
    <property type="component" value="Unassembled WGS sequence"/>
</dbReference>
<evidence type="ECO:0000313" key="3">
    <source>
        <dbReference type="EMBL" id="MBP1954829.1"/>
    </source>
</evidence>
<keyword evidence="1" id="KW-0812">Transmembrane</keyword>
<proteinExistence type="predicted"/>
<dbReference type="AlphaFoldDB" id="A0A830FU55"/>
<reference evidence="2" key="1">
    <citation type="journal article" date="2014" name="Int. J. Syst. Evol. Microbiol.">
        <title>Complete genome sequence of Corynebacterium casei LMG S-19264T (=DSM 44701T), isolated from a smear-ripened cheese.</title>
        <authorList>
            <consortium name="US DOE Joint Genome Institute (JGI-PGF)"/>
            <person name="Walter F."/>
            <person name="Albersmeier A."/>
            <person name="Kalinowski J."/>
            <person name="Ruckert C."/>
        </authorList>
    </citation>
    <scope>NUCLEOTIDE SEQUENCE</scope>
    <source>
        <strain evidence="2">JCM 16108</strain>
    </source>
</reference>
<evidence type="ECO:0000313" key="4">
    <source>
        <dbReference type="Proteomes" id="UP000614609"/>
    </source>
</evidence>
<gene>
    <name evidence="2" type="ORF">GCM10009017_07790</name>
    <name evidence="3" type="ORF">J2752_001741</name>
</gene>
<protein>
    <submittedName>
        <fullName evidence="2">Uncharacterized protein</fullName>
    </submittedName>
</protein>
<dbReference type="OrthoDB" id="346300at2157"/>
<feature type="transmembrane region" description="Helical" evidence="1">
    <location>
        <begin position="22"/>
        <end position="43"/>
    </location>
</feature>
<dbReference type="EMBL" id="BMOO01000002">
    <property type="protein sequence ID" value="GGM60069.1"/>
    <property type="molecule type" value="Genomic_DNA"/>
</dbReference>
<dbReference type="RefSeq" id="WP_188870933.1">
    <property type="nucleotide sequence ID" value="NZ_BMOO01000002.1"/>
</dbReference>
<dbReference type="Proteomes" id="UP000614609">
    <property type="component" value="Unassembled WGS sequence"/>
</dbReference>
<name>A0A830FU55_9EURY</name>
<reference evidence="3" key="3">
    <citation type="submission" date="2021-03" db="EMBL/GenBank/DDBJ databases">
        <title>Genomic Encyclopedia of Type Strains, Phase IV (KMG-IV): sequencing the most valuable type-strain genomes for metagenomic binning, comparative biology and taxonomic classification.</title>
        <authorList>
            <person name="Goeker M."/>
        </authorList>
    </citation>
    <scope>NUCLEOTIDE SEQUENCE</scope>
    <source>
        <strain evidence="3">DSM 22443</strain>
    </source>
</reference>
<keyword evidence="1" id="KW-0472">Membrane</keyword>
<evidence type="ECO:0000313" key="2">
    <source>
        <dbReference type="EMBL" id="GGM60069.1"/>
    </source>
</evidence>
<organism evidence="2 4">
    <name type="scientific">Halarchaeum rubridurum</name>
    <dbReference type="NCBI Taxonomy" id="489911"/>
    <lineage>
        <taxon>Archaea</taxon>
        <taxon>Methanobacteriati</taxon>
        <taxon>Methanobacteriota</taxon>
        <taxon>Stenosarchaea group</taxon>
        <taxon>Halobacteria</taxon>
        <taxon>Halobacteriales</taxon>
        <taxon>Halobacteriaceae</taxon>
    </lineage>
</organism>
<evidence type="ECO:0000256" key="1">
    <source>
        <dbReference type="SAM" id="Phobius"/>
    </source>
</evidence>
<accession>A0A830FU55</accession>
<keyword evidence="1" id="KW-1133">Transmembrane helix</keyword>
<keyword evidence="4" id="KW-1185">Reference proteome</keyword>
<dbReference type="EMBL" id="JAGGKO010000002">
    <property type="protein sequence ID" value="MBP1954829.1"/>
    <property type="molecule type" value="Genomic_DNA"/>
</dbReference>